<dbReference type="Proteomes" id="UP000198556">
    <property type="component" value="Unassembled WGS sequence"/>
</dbReference>
<organism evidence="2 3">
    <name type="scientific">Granulicatella balaenopterae</name>
    <dbReference type="NCBI Taxonomy" id="137733"/>
    <lineage>
        <taxon>Bacteria</taxon>
        <taxon>Bacillati</taxon>
        <taxon>Bacillota</taxon>
        <taxon>Bacilli</taxon>
        <taxon>Lactobacillales</taxon>
        <taxon>Carnobacteriaceae</taxon>
        <taxon>Granulicatella</taxon>
    </lineage>
</organism>
<dbReference type="EMBL" id="FOGF01000015">
    <property type="protein sequence ID" value="SER01251.1"/>
    <property type="molecule type" value="Genomic_DNA"/>
</dbReference>
<evidence type="ECO:0000313" key="3">
    <source>
        <dbReference type="Proteomes" id="UP000198556"/>
    </source>
</evidence>
<protein>
    <submittedName>
        <fullName evidence="2">Uncharacterized protein</fullName>
    </submittedName>
</protein>
<keyword evidence="1" id="KW-1133">Transmembrane helix</keyword>
<sequence>MKTFMSKHLFTIFEIMIVSVVAMGIIALFWPSATDYVEHSRDEATIEQIIHAENEAKSVFESESSASNDCIYVSYPDKVGDDGHTKAMIVVKDIVAKGTKQNDFSGLAEEIPHKLLFHGTMEQLDNAKGKSYVIEFKYNQSNQLYIIQAFEQDRYNVSIFE</sequence>
<evidence type="ECO:0000313" key="2">
    <source>
        <dbReference type="EMBL" id="SER01251.1"/>
    </source>
</evidence>
<reference evidence="2 3" key="1">
    <citation type="submission" date="2016-10" db="EMBL/GenBank/DDBJ databases">
        <authorList>
            <person name="de Groot N.N."/>
        </authorList>
    </citation>
    <scope>NUCLEOTIDE SEQUENCE [LARGE SCALE GENOMIC DNA]</scope>
    <source>
        <strain evidence="2 3">DSM 15827</strain>
    </source>
</reference>
<evidence type="ECO:0000256" key="1">
    <source>
        <dbReference type="SAM" id="Phobius"/>
    </source>
</evidence>
<name>A0A1H9KPZ8_9LACT</name>
<keyword evidence="1" id="KW-0472">Membrane</keyword>
<keyword evidence="1" id="KW-0812">Transmembrane</keyword>
<proteinExistence type="predicted"/>
<accession>A0A1H9KPZ8</accession>
<dbReference type="AlphaFoldDB" id="A0A1H9KPZ8"/>
<gene>
    <name evidence="2" type="ORF">SAMN05421767_1153</name>
</gene>
<keyword evidence="3" id="KW-1185">Reference proteome</keyword>
<feature type="transmembrane region" description="Helical" evidence="1">
    <location>
        <begin position="12"/>
        <end position="30"/>
    </location>
</feature>
<dbReference type="RefSeq" id="WP_089746541.1">
    <property type="nucleotide sequence ID" value="NZ_FOGF01000015.1"/>
</dbReference>